<dbReference type="AlphaFoldDB" id="A0A0R0JJM1"/>
<organism evidence="2">
    <name type="scientific">Glycine max</name>
    <name type="common">Soybean</name>
    <name type="synonym">Glycine hispida</name>
    <dbReference type="NCBI Taxonomy" id="3847"/>
    <lineage>
        <taxon>Eukaryota</taxon>
        <taxon>Viridiplantae</taxon>
        <taxon>Streptophyta</taxon>
        <taxon>Embryophyta</taxon>
        <taxon>Tracheophyta</taxon>
        <taxon>Spermatophyta</taxon>
        <taxon>Magnoliopsida</taxon>
        <taxon>eudicotyledons</taxon>
        <taxon>Gunneridae</taxon>
        <taxon>Pentapetalae</taxon>
        <taxon>rosids</taxon>
        <taxon>fabids</taxon>
        <taxon>Fabales</taxon>
        <taxon>Fabaceae</taxon>
        <taxon>Papilionoideae</taxon>
        <taxon>50 kb inversion clade</taxon>
        <taxon>NPAAA clade</taxon>
        <taxon>indigoferoid/millettioid clade</taxon>
        <taxon>Phaseoleae</taxon>
        <taxon>Glycine</taxon>
        <taxon>Glycine subgen. Soja</taxon>
    </lineage>
</organism>
<keyword evidence="4" id="KW-1185">Reference proteome</keyword>
<feature type="region of interest" description="Disordered" evidence="1">
    <location>
        <begin position="1"/>
        <end position="29"/>
    </location>
</feature>
<evidence type="ECO:0000313" key="2">
    <source>
        <dbReference type="EMBL" id="KRH54657.1"/>
    </source>
</evidence>
<evidence type="ECO:0000313" key="3">
    <source>
        <dbReference type="EnsemblPlants" id="KRH54657"/>
    </source>
</evidence>
<dbReference type="Gramene" id="KRH54657">
    <property type="protein sequence ID" value="KRH54657"/>
    <property type="gene ID" value="GLYMA_06G201300"/>
</dbReference>
<sequence length="269" mass="30712">MINIFLDLDQPPHPPPSNKHTNQTPPTHQNKTFIQALDNANKIPLSQLLVSCLKGDTISVTIPEEEYLSGLESCKNHLHGRFLLPKGQWKLTPIGKGFFELAFSSLEDQRKVLFVDSWEISLGLLRVFSWSLDFNSQKVRLSYAQCLIRIVGLPQEYWRPNILFSIPRGVGTPLLLDDAIIKRTFGHHAHVLVDLDLSGELRDQVLMERSGYAFFVTITYERLPHFYFNCKNIGHIVANYKSSIQHAKEPLGHWQGALKNNSKKLLVVY</sequence>
<dbReference type="PANTHER" id="PTHR31286">
    <property type="entry name" value="GLYCINE-RICH CELL WALL STRUCTURAL PROTEIN 1.8-LIKE"/>
    <property type="match status" value="1"/>
</dbReference>
<evidence type="ECO:0000313" key="4">
    <source>
        <dbReference type="Proteomes" id="UP000008827"/>
    </source>
</evidence>
<protein>
    <submittedName>
        <fullName evidence="2 3">Uncharacterized protein</fullName>
    </submittedName>
</protein>
<feature type="compositionally biased region" description="Polar residues" evidence="1">
    <location>
        <begin position="18"/>
        <end position="29"/>
    </location>
</feature>
<dbReference type="Proteomes" id="UP000008827">
    <property type="component" value="Chromosome 6"/>
</dbReference>
<reference evidence="3" key="2">
    <citation type="submission" date="2018-02" db="UniProtKB">
        <authorList>
            <consortium name="EnsemblPlants"/>
        </authorList>
    </citation>
    <scope>IDENTIFICATION</scope>
    <source>
        <strain evidence="3">Williams 82</strain>
    </source>
</reference>
<reference evidence="2 3" key="1">
    <citation type="journal article" date="2010" name="Nature">
        <title>Genome sequence of the palaeopolyploid soybean.</title>
        <authorList>
            <person name="Schmutz J."/>
            <person name="Cannon S.B."/>
            <person name="Schlueter J."/>
            <person name="Ma J."/>
            <person name="Mitros T."/>
            <person name="Nelson W."/>
            <person name="Hyten D.L."/>
            <person name="Song Q."/>
            <person name="Thelen J.J."/>
            <person name="Cheng J."/>
            <person name="Xu D."/>
            <person name="Hellsten U."/>
            <person name="May G.D."/>
            <person name="Yu Y."/>
            <person name="Sakurai T."/>
            <person name="Umezawa T."/>
            <person name="Bhattacharyya M.K."/>
            <person name="Sandhu D."/>
            <person name="Valliyodan B."/>
            <person name="Lindquist E."/>
            <person name="Peto M."/>
            <person name="Grant D."/>
            <person name="Shu S."/>
            <person name="Goodstein D."/>
            <person name="Barry K."/>
            <person name="Futrell-Griggs M."/>
            <person name="Abernathy B."/>
            <person name="Du J."/>
            <person name="Tian Z."/>
            <person name="Zhu L."/>
            <person name="Gill N."/>
            <person name="Joshi T."/>
            <person name="Libault M."/>
            <person name="Sethuraman A."/>
            <person name="Zhang X.-C."/>
            <person name="Shinozaki K."/>
            <person name="Nguyen H.T."/>
            <person name="Wing R.A."/>
            <person name="Cregan P."/>
            <person name="Specht J."/>
            <person name="Grimwood J."/>
            <person name="Rokhsar D."/>
            <person name="Stacey G."/>
            <person name="Shoemaker R.C."/>
            <person name="Jackson S.A."/>
        </authorList>
    </citation>
    <scope>NUCLEOTIDE SEQUENCE</scope>
    <source>
        <strain evidence="3">cv. Williams 82</strain>
        <tissue evidence="2">Callus</tissue>
    </source>
</reference>
<dbReference type="EnsemblPlants" id="KRH54657">
    <property type="protein sequence ID" value="KRH54657"/>
    <property type="gene ID" value="GLYMA_06G201300"/>
</dbReference>
<accession>A0A0R0JJM1</accession>
<dbReference type="OMA" id="CRNIAPF"/>
<proteinExistence type="predicted"/>
<dbReference type="InParanoid" id="A0A0R0JJM1"/>
<evidence type="ECO:0000256" key="1">
    <source>
        <dbReference type="SAM" id="MobiDB-lite"/>
    </source>
</evidence>
<gene>
    <name evidence="2" type="ORF">GLYMA_06G201300</name>
</gene>
<dbReference type="InterPro" id="IPR040256">
    <property type="entry name" value="At4g02000-like"/>
</dbReference>
<name>A0A0R0JJM1_SOYBN</name>
<dbReference type="EMBL" id="CM000839">
    <property type="protein sequence ID" value="KRH54657.1"/>
    <property type="molecule type" value="Genomic_DNA"/>
</dbReference>
<reference evidence="2" key="3">
    <citation type="submission" date="2018-07" db="EMBL/GenBank/DDBJ databases">
        <title>WGS assembly of Glycine max.</title>
        <authorList>
            <person name="Schmutz J."/>
            <person name="Cannon S."/>
            <person name="Schlueter J."/>
            <person name="Ma J."/>
            <person name="Mitros T."/>
            <person name="Nelson W."/>
            <person name="Hyten D."/>
            <person name="Song Q."/>
            <person name="Thelen J."/>
            <person name="Cheng J."/>
            <person name="Xu D."/>
            <person name="Hellsten U."/>
            <person name="May G."/>
            <person name="Yu Y."/>
            <person name="Sakurai T."/>
            <person name="Umezawa T."/>
            <person name="Bhattacharyya M."/>
            <person name="Sandhu D."/>
            <person name="Valliyodan B."/>
            <person name="Lindquist E."/>
            <person name="Peto M."/>
            <person name="Grant D."/>
            <person name="Shu S."/>
            <person name="Goodstein D."/>
            <person name="Barry K."/>
            <person name="Futrell-Griggs M."/>
            <person name="Abernathy B."/>
            <person name="Du J."/>
            <person name="Tian Z."/>
            <person name="Zhu L."/>
            <person name="Gill N."/>
            <person name="Joshi T."/>
            <person name="Libault M."/>
            <person name="Sethuraman A."/>
            <person name="Zhang X."/>
            <person name="Shinozaki K."/>
            <person name="Nguyen H."/>
            <person name="Wing R."/>
            <person name="Cregan P."/>
            <person name="Specht J."/>
            <person name="Grimwood J."/>
            <person name="Rokhsar D."/>
            <person name="Stacey G."/>
            <person name="Shoemaker R."/>
            <person name="Jackson S."/>
        </authorList>
    </citation>
    <scope>NUCLEOTIDE SEQUENCE</scope>
    <source>
        <tissue evidence="2">Callus</tissue>
    </source>
</reference>
<dbReference type="PANTHER" id="PTHR31286:SF176">
    <property type="entry name" value="DUF4283 DOMAIN PROTEIN"/>
    <property type="match status" value="1"/>
</dbReference>